<dbReference type="GO" id="GO:0007399">
    <property type="term" value="P:nervous system development"/>
    <property type="evidence" value="ECO:0007669"/>
    <property type="project" value="TreeGrafter"/>
</dbReference>
<dbReference type="GO" id="GO:0005096">
    <property type="term" value="F:GTPase activator activity"/>
    <property type="evidence" value="ECO:0007669"/>
    <property type="project" value="InterPro"/>
</dbReference>
<dbReference type="GO" id="GO:0000281">
    <property type="term" value="P:mitotic cytokinesis"/>
    <property type="evidence" value="ECO:0007669"/>
    <property type="project" value="TreeGrafter"/>
</dbReference>
<proteinExistence type="predicted"/>
<dbReference type="CDD" id="cd00160">
    <property type="entry name" value="RhoGEF"/>
    <property type="match status" value="1"/>
</dbReference>
<dbReference type="PROSITE" id="PS00741">
    <property type="entry name" value="DH_1"/>
    <property type="match status" value="1"/>
</dbReference>
<protein>
    <recommendedName>
        <fullName evidence="6">Protein ECT2</fullName>
    </recommendedName>
</protein>
<dbReference type="SMART" id="SM00292">
    <property type="entry name" value="BRCT"/>
    <property type="match status" value="2"/>
</dbReference>
<dbReference type="InterPro" id="IPR026817">
    <property type="entry name" value="Ect2"/>
</dbReference>
<dbReference type="SUPFAM" id="SSF52113">
    <property type="entry name" value="BRCT domain"/>
    <property type="match status" value="2"/>
</dbReference>
<dbReference type="CDD" id="cd17733">
    <property type="entry name" value="BRCT_Ect2_rpt1"/>
    <property type="match status" value="1"/>
</dbReference>
<dbReference type="SMART" id="SM00325">
    <property type="entry name" value="RhoGEF"/>
    <property type="match status" value="1"/>
</dbReference>
<evidence type="ECO:0000259" key="2">
    <source>
        <dbReference type="PROSITE" id="PS50010"/>
    </source>
</evidence>
<dbReference type="Gene3D" id="1.20.900.10">
    <property type="entry name" value="Dbl homology (DH) domain"/>
    <property type="match status" value="1"/>
</dbReference>
<dbReference type="GO" id="GO:0035556">
    <property type="term" value="P:intracellular signal transduction"/>
    <property type="evidence" value="ECO:0007669"/>
    <property type="project" value="InterPro"/>
</dbReference>
<name>A0AAD7SVD1_9TELE</name>
<keyword evidence="5" id="KW-1185">Reference proteome</keyword>
<dbReference type="InterPro" id="IPR035899">
    <property type="entry name" value="DBL_dom_sf"/>
</dbReference>
<evidence type="ECO:0000256" key="1">
    <source>
        <dbReference type="SAM" id="MobiDB-lite"/>
    </source>
</evidence>
<feature type="domain" description="BRCT" evidence="3">
    <location>
        <begin position="261"/>
        <end position="349"/>
    </location>
</feature>
<dbReference type="InterPro" id="IPR001331">
    <property type="entry name" value="GDS_CDC24_CS"/>
</dbReference>
<feature type="domain" description="BRCT" evidence="3">
    <location>
        <begin position="166"/>
        <end position="245"/>
    </location>
</feature>
<dbReference type="GO" id="GO:2000431">
    <property type="term" value="P:regulation of cytokinesis, actomyosin contractile ring assembly"/>
    <property type="evidence" value="ECO:0007669"/>
    <property type="project" value="InterPro"/>
</dbReference>
<dbReference type="SUPFAM" id="SSF50729">
    <property type="entry name" value="PH domain-like"/>
    <property type="match status" value="1"/>
</dbReference>
<dbReference type="Pfam" id="PF00621">
    <property type="entry name" value="RhoGEF"/>
    <property type="match status" value="1"/>
</dbReference>
<accession>A0AAD7SVD1</accession>
<dbReference type="InterPro" id="IPR049396">
    <property type="entry name" value="ECT2_BRCT0"/>
</dbReference>
<dbReference type="PROSITE" id="PS50010">
    <property type="entry name" value="DH_2"/>
    <property type="match status" value="1"/>
</dbReference>
<dbReference type="InterPro" id="IPR011993">
    <property type="entry name" value="PH-like_dom_sf"/>
</dbReference>
<dbReference type="Pfam" id="PF21242">
    <property type="entry name" value="ECT2_PH"/>
    <property type="match status" value="1"/>
</dbReference>
<dbReference type="Pfam" id="PF21243">
    <property type="entry name" value="ECT2_BRCT0"/>
    <property type="match status" value="1"/>
</dbReference>
<organism evidence="4 5">
    <name type="scientific">Aldrovandia affinis</name>
    <dbReference type="NCBI Taxonomy" id="143900"/>
    <lineage>
        <taxon>Eukaryota</taxon>
        <taxon>Metazoa</taxon>
        <taxon>Chordata</taxon>
        <taxon>Craniata</taxon>
        <taxon>Vertebrata</taxon>
        <taxon>Euteleostomi</taxon>
        <taxon>Actinopterygii</taxon>
        <taxon>Neopterygii</taxon>
        <taxon>Teleostei</taxon>
        <taxon>Notacanthiformes</taxon>
        <taxon>Halosauridae</taxon>
        <taxon>Aldrovandia</taxon>
    </lineage>
</organism>
<sequence length="890" mass="99867">MAGYGAGSFLLDSSVCDSRMAETTMDQLFVGVTPEDVDGSLPQVETRVVLVGDAGRNKELVKAVQAIKSMEVPVVKIEGAPGMESGQKLIRSLVNMDINVPCMKVENVREFAEGENTEFETVYVLTDFGSSEYSHLYRNDSRIVGPQVVLHCAGRDEPLPFSSRPLYSTTMLDLALCFTGFHRKEEVVNLVSLVHHMGGTIRKDFSAKVTYVVARLTHGEKYRLAVCMGTPILTPDWIYKAWERRDEVGFSAGDEEFHSKFKVPPFQNCVLSFHGFPEEDKKNMEERTGLHGGHFLEVGDERCTHLVVEENSVKDLPLLPSKRLYIVKQEWFWGSIQMDGRAGESMYLYEKPGSPVMQKCASLLSLDAPHSHRKKRRLRDALAQLTRETEISPFPPCKRPSGDHPVPAGSLLDISNTPEPGSVPGEHSRPLKSSGGPLKASARWQVSKELYQTERNYVDILTTILQLFKLPLEKDGLVGGPILAQEEIKTIFGSIPDIYDVHKRIKADLEKLLIDWSEENSVGNIILKYSKGLAKAYPQFVNFFEMSKQTIVRCERLKPRFHAFLKINQAKPECGRQTLAELLIRPVQRLPSIVLLLNDIKKHTAEDNPDKVTLERAVESLKEVMTHINEDKRKTEGQKQIFDVVYEVDGCPANLLSSHRSLVHRVDTVALGGKPCDRGDYVTLFLFNDCLEIARRRHRGIGTLRTPLGQARGPAPLKHVTLLPLSQIKRVLDLRETEGCQNAFALLVHLPTEQDHLLFSFQLLAEDAEKAAWLKTLSRQVANTICRADADVLIRCANPDSLQVSTKDMDSTLSRASRAIKKTSRKVTRAFSFTKMPKRVIQRALTTGRSPDGSERKNQISGLHSPSLVHLPSTFEKKYLSYSRSTSHLL</sequence>
<feature type="region of interest" description="Disordered" evidence="1">
    <location>
        <begin position="389"/>
        <end position="438"/>
    </location>
</feature>
<dbReference type="InterPro" id="IPR001357">
    <property type="entry name" value="BRCT_dom"/>
</dbReference>
<dbReference type="GO" id="GO:0005085">
    <property type="term" value="F:guanyl-nucleotide exchange factor activity"/>
    <property type="evidence" value="ECO:0007669"/>
    <property type="project" value="InterPro"/>
</dbReference>
<dbReference type="InterPro" id="IPR000219">
    <property type="entry name" value="DH_dom"/>
</dbReference>
<feature type="domain" description="DH" evidence="2">
    <location>
        <begin position="442"/>
        <end position="631"/>
    </location>
</feature>
<dbReference type="CDD" id="cd17732">
    <property type="entry name" value="BRCT_Ect2_rpt2"/>
    <property type="match status" value="1"/>
</dbReference>
<dbReference type="Proteomes" id="UP001221898">
    <property type="component" value="Unassembled WGS sequence"/>
</dbReference>
<dbReference type="FunFam" id="1.20.900.10:FF:000022">
    <property type="entry name" value="protein ECT2 isoform X1"/>
    <property type="match status" value="1"/>
</dbReference>
<comment type="caution">
    <text evidence="4">The sequence shown here is derived from an EMBL/GenBank/DDBJ whole genome shotgun (WGS) entry which is preliminary data.</text>
</comment>
<dbReference type="Gene3D" id="3.40.50.10190">
    <property type="entry name" value="BRCT domain"/>
    <property type="match status" value="3"/>
</dbReference>
<dbReference type="Pfam" id="PF12738">
    <property type="entry name" value="PTCB-BRCT"/>
    <property type="match status" value="1"/>
</dbReference>
<dbReference type="CDD" id="cd01229">
    <property type="entry name" value="PH_Ect2"/>
    <property type="match status" value="1"/>
</dbReference>
<dbReference type="EMBL" id="JAINUG010000030">
    <property type="protein sequence ID" value="KAJ8409456.1"/>
    <property type="molecule type" value="Genomic_DNA"/>
</dbReference>
<evidence type="ECO:0008006" key="6">
    <source>
        <dbReference type="Google" id="ProtNLM"/>
    </source>
</evidence>
<dbReference type="GO" id="GO:0005938">
    <property type="term" value="C:cell cortex"/>
    <property type="evidence" value="ECO:0007669"/>
    <property type="project" value="TreeGrafter"/>
</dbReference>
<dbReference type="AlphaFoldDB" id="A0AAD7SVD1"/>
<evidence type="ECO:0000313" key="4">
    <source>
        <dbReference type="EMBL" id="KAJ8409456.1"/>
    </source>
</evidence>
<dbReference type="Gene3D" id="2.30.29.30">
    <property type="entry name" value="Pleckstrin-homology domain (PH domain)/Phosphotyrosine-binding domain (PTB)"/>
    <property type="match status" value="1"/>
</dbReference>
<evidence type="ECO:0000259" key="3">
    <source>
        <dbReference type="PROSITE" id="PS50172"/>
    </source>
</evidence>
<dbReference type="InterPro" id="IPR036420">
    <property type="entry name" value="BRCT_dom_sf"/>
</dbReference>
<dbReference type="PANTHER" id="PTHR16777:SF2">
    <property type="entry name" value="PROTEIN ECT2"/>
    <property type="match status" value="1"/>
</dbReference>
<gene>
    <name evidence="4" type="ORF">AAFF_G00228570</name>
</gene>
<reference evidence="4" key="1">
    <citation type="journal article" date="2023" name="Science">
        <title>Genome structures resolve the early diversification of teleost fishes.</title>
        <authorList>
            <person name="Parey E."/>
            <person name="Louis A."/>
            <person name="Montfort J."/>
            <person name="Bouchez O."/>
            <person name="Roques C."/>
            <person name="Iampietro C."/>
            <person name="Lluch J."/>
            <person name="Castinel A."/>
            <person name="Donnadieu C."/>
            <person name="Desvignes T."/>
            <person name="Floi Bucao C."/>
            <person name="Jouanno E."/>
            <person name="Wen M."/>
            <person name="Mejri S."/>
            <person name="Dirks R."/>
            <person name="Jansen H."/>
            <person name="Henkel C."/>
            <person name="Chen W.J."/>
            <person name="Zahm M."/>
            <person name="Cabau C."/>
            <person name="Klopp C."/>
            <person name="Thompson A.W."/>
            <person name="Robinson-Rechavi M."/>
            <person name="Braasch I."/>
            <person name="Lecointre G."/>
            <person name="Bobe J."/>
            <person name="Postlethwait J.H."/>
            <person name="Berthelot C."/>
            <person name="Roest Crollius H."/>
            <person name="Guiguen Y."/>
        </authorList>
    </citation>
    <scope>NUCLEOTIDE SEQUENCE</scope>
    <source>
        <strain evidence="4">NC1722</strain>
    </source>
</reference>
<dbReference type="PANTHER" id="PTHR16777">
    <property type="entry name" value="PROTEIN ECT2"/>
    <property type="match status" value="1"/>
</dbReference>
<evidence type="ECO:0000313" key="5">
    <source>
        <dbReference type="Proteomes" id="UP001221898"/>
    </source>
</evidence>
<dbReference type="PROSITE" id="PS50172">
    <property type="entry name" value="BRCT"/>
    <property type="match status" value="2"/>
</dbReference>
<dbReference type="Pfam" id="PF00533">
    <property type="entry name" value="BRCT"/>
    <property type="match status" value="1"/>
</dbReference>
<dbReference type="SUPFAM" id="SSF48065">
    <property type="entry name" value="DBL homology domain (DH-domain)"/>
    <property type="match status" value="1"/>
</dbReference>
<dbReference type="GO" id="GO:0005634">
    <property type="term" value="C:nucleus"/>
    <property type="evidence" value="ECO:0007669"/>
    <property type="project" value="InterPro"/>
</dbReference>
<dbReference type="InterPro" id="IPR049395">
    <property type="entry name" value="ECT2_PH"/>
</dbReference>
<feature type="region of interest" description="Disordered" evidence="1">
    <location>
        <begin position="844"/>
        <end position="865"/>
    </location>
</feature>